<gene>
    <name evidence="1" type="ORF">Tci_830739</name>
</gene>
<protein>
    <submittedName>
        <fullName evidence="1">Uncharacterized protein</fullName>
    </submittedName>
</protein>
<sequence>QDHLQSDAATRGDTPESLTLQLVPLMPYCGHPPPLSISKPGLKVSTKLQSTLQAIVGPSCLAAAATELSLTSHLGLGVVSSSLFRGGVSASGISSLRLVDGTGRCISNNSGIPDGSSE</sequence>
<comment type="caution">
    <text evidence="1">The sequence shown here is derived from an EMBL/GenBank/DDBJ whole genome shotgun (WGS) entry which is preliminary data.</text>
</comment>
<dbReference type="EMBL" id="BKCJ010978829">
    <property type="protein sequence ID" value="GFC58769.1"/>
    <property type="molecule type" value="Genomic_DNA"/>
</dbReference>
<feature type="non-terminal residue" evidence="1">
    <location>
        <position position="1"/>
    </location>
</feature>
<evidence type="ECO:0000313" key="1">
    <source>
        <dbReference type="EMBL" id="GFC58769.1"/>
    </source>
</evidence>
<name>A0A699Q6S1_TANCI</name>
<proteinExistence type="predicted"/>
<organism evidence="1">
    <name type="scientific">Tanacetum cinerariifolium</name>
    <name type="common">Dalmatian daisy</name>
    <name type="synonym">Chrysanthemum cinerariifolium</name>
    <dbReference type="NCBI Taxonomy" id="118510"/>
    <lineage>
        <taxon>Eukaryota</taxon>
        <taxon>Viridiplantae</taxon>
        <taxon>Streptophyta</taxon>
        <taxon>Embryophyta</taxon>
        <taxon>Tracheophyta</taxon>
        <taxon>Spermatophyta</taxon>
        <taxon>Magnoliopsida</taxon>
        <taxon>eudicotyledons</taxon>
        <taxon>Gunneridae</taxon>
        <taxon>Pentapetalae</taxon>
        <taxon>asterids</taxon>
        <taxon>campanulids</taxon>
        <taxon>Asterales</taxon>
        <taxon>Asteraceae</taxon>
        <taxon>Asteroideae</taxon>
        <taxon>Anthemideae</taxon>
        <taxon>Anthemidinae</taxon>
        <taxon>Tanacetum</taxon>
    </lineage>
</organism>
<dbReference type="AlphaFoldDB" id="A0A699Q6S1"/>
<reference evidence="1" key="1">
    <citation type="journal article" date="2019" name="Sci. Rep.">
        <title>Draft genome of Tanacetum cinerariifolium, the natural source of mosquito coil.</title>
        <authorList>
            <person name="Yamashiro T."/>
            <person name="Shiraishi A."/>
            <person name="Satake H."/>
            <person name="Nakayama K."/>
        </authorList>
    </citation>
    <scope>NUCLEOTIDE SEQUENCE</scope>
</reference>
<accession>A0A699Q6S1</accession>